<keyword evidence="6 9" id="KW-0012">Acyltransferase</keyword>
<dbReference type="EC" id="2.3.1.234" evidence="1"/>
<keyword evidence="4" id="KW-0479">Metal-binding</keyword>
<dbReference type="AlphaFoldDB" id="A0A7V2SY08"/>
<dbReference type="PANTHER" id="PTHR11735:SF6">
    <property type="entry name" value="TRNA N6-ADENOSINE THREONYLCARBAMOYLTRANSFERASE, MITOCHONDRIAL"/>
    <property type="match status" value="1"/>
</dbReference>
<dbReference type="FunFam" id="3.30.420.40:FF:000012">
    <property type="entry name" value="tRNA N6-adenosine threonylcarbamoyltransferase"/>
    <property type="match status" value="1"/>
</dbReference>
<feature type="domain" description="Gcp-like" evidence="8">
    <location>
        <begin position="33"/>
        <end position="237"/>
    </location>
</feature>
<dbReference type="EMBL" id="DRND01000087">
    <property type="protein sequence ID" value="HFC46440.1"/>
    <property type="molecule type" value="Genomic_DNA"/>
</dbReference>
<evidence type="ECO:0000259" key="8">
    <source>
        <dbReference type="Pfam" id="PF00814"/>
    </source>
</evidence>
<dbReference type="NCBIfam" id="TIGR03723">
    <property type="entry name" value="T6A_TsaD_YgjD"/>
    <property type="match status" value="1"/>
</dbReference>
<dbReference type="Pfam" id="PF00814">
    <property type="entry name" value="TsaD"/>
    <property type="match status" value="1"/>
</dbReference>
<organism evidence="9">
    <name type="scientific">Dissulfuribacter thermophilus</name>
    <dbReference type="NCBI Taxonomy" id="1156395"/>
    <lineage>
        <taxon>Bacteria</taxon>
        <taxon>Pseudomonadati</taxon>
        <taxon>Thermodesulfobacteriota</taxon>
        <taxon>Dissulfuribacteria</taxon>
        <taxon>Dissulfuribacterales</taxon>
        <taxon>Dissulfuribacteraceae</taxon>
        <taxon>Dissulfuribacter</taxon>
    </lineage>
</organism>
<evidence type="ECO:0000256" key="1">
    <source>
        <dbReference type="ARBA" id="ARBA00012156"/>
    </source>
</evidence>
<evidence type="ECO:0000256" key="7">
    <source>
        <dbReference type="ARBA" id="ARBA00048117"/>
    </source>
</evidence>
<dbReference type="PRINTS" id="PR00789">
    <property type="entry name" value="OSIALOPTASE"/>
</dbReference>
<evidence type="ECO:0000256" key="6">
    <source>
        <dbReference type="ARBA" id="ARBA00023315"/>
    </source>
</evidence>
<dbReference type="InterPro" id="IPR017861">
    <property type="entry name" value="KAE1/TsaD"/>
</dbReference>
<evidence type="ECO:0000256" key="5">
    <source>
        <dbReference type="ARBA" id="ARBA00023004"/>
    </source>
</evidence>
<dbReference type="InterPro" id="IPR022450">
    <property type="entry name" value="TsaD"/>
</dbReference>
<reference evidence="9" key="1">
    <citation type="journal article" date="2020" name="mSystems">
        <title>Genome- and Community-Level Interaction Insights into Carbon Utilization and Element Cycling Functions of Hydrothermarchaeota in Hydrothermal Sediment.</title>
        <authorList>
            <person name="Zhou Z."/>
            <person name="Liu Y."/>
            <person name="Xu W."/>
            <person name="Pan J."/>
            <person name="Luo Z.H."/>
            <person name="Li M."/>
        </authorList>
    </citation>
    <scope>NUCLEOTIDE SEQUENCE [LARGE SCALE GENOMIC DNA]</scope>
    <source>
        <strain evidence="9">HyVt-503</strain>
    </source>
</reference>
<accession>A0A7V2SY08</accession>
<keyword evidence="5" id="KW-0408">Iron</keyword>
<proteinExistence type="predicted"/>
<keyword evidence="3" id="KW-0819">tRNA processing</keyword>
<evidence type="ECO:0000256" key="4">
    <source>
        <dbReference type="ARBA" id="ARBA00022723"/>
    </source>
</evidence>
<sequence>MAFMSSRNKDKFILGIETSCDETAASVLRPPKEVLSDVVSSQIDVHSHYGGVVPELASRHHLKNIVWVVDKALRDASVGLDDIGCVAVTQGPGLVGALVVGLSFGKAISATRGLALVGVNHVHAHLHAIFLEDVHIQYPYIGVIVSGGHTAIYIVRGELDYELLGQTRDDAAGEAFDKVAKVLGLPYPGGPIIGKLATQGDPNRFHFPRARLRATPYDFSFSGLKTSVINTIRSLQQSSPGDMP</sequence>
<evidence type="ECO:0000256" key="2">
    <source>
        <dbReference type="ARBA" id="ARBA00022679"/>
    </source>
</evidence>
<dbReference type="NCBIfam" id="TIGR00329">
    <property type="entry name" value="gcp_kae1"/>
    <property type="match status" value="1"/>
</dbReference>
<dbReference type="InterPro" id="IPR000905">
    <property type="entry name" value="Gcp-like_dom"/>
</dbReference>
<gene>
    <name evidence="9" type="primary">tsaD</name>
    <name evidence="9" type="ORF">ENJ63_00995</name>
</gene>
<keyword evidence="2 9" id="KW-0808">Transferase</keyword>
<dbReference type="GO" id="GO:0046872">
    <property type="term" value="F:metal ion binding"/>
    <property type="evidence" value="ECO:0007669"/>
    <property type="project" value="UniProtKB-KW"/>
</dbReference>
<dbReference type="GO" id="GO:0061711">
    <property type="term" value="F:tRNA N(6)-L-threonylcarbamoyladenine synthase activity"/>
    <property type="evidence" value="ECO:0007669"/>
    <property type="project" value="UniProtKB-EC"/>
</dbReference>
<dbReference type="Gene3D" id="3.30.420.40">
    <property type="match status" value="2"/>
</dbReference>
<feature type="non-terminal residue" evidence="9">
    <location>
        <position position="244"/>
    </location>
</feature>
<comment type="catalytic activity">
    <reaction evidence="7">
        <text>L-threonylcarbamoyladenylate + adenosine(37) in tRNA = N(6)-L-threonylcarbamoyladenosine(37) in tRNA + AMP + H(+)</text>
        <dbReference type="Rhea" id="RHEA:37059"/>
        <dbReference type="Rhea" id="RHEA-COMP:10162"/>
        <dbReference type="Rhea" id="RHEA-COMP:10163"/>
        <dbReference type="ChEBI" id="CHEBI:15378"/>
        <dbReference type="ChEBI" id="CHEBI:73682"/>
        <dbReference type="ChEBI" id="CHEBI:74411"/>
        <dbReference type="ChEBI" id="CHEBI:74418"/>
        <dbReference type="ChEBI" id="CHEBI:456215"/>
        <dbReference type="EC" id="2.3.1.234"/>
    </reaction>
</comment>
<evidence type="ECO:0000256" key="3">
    <source>
        <dbReference type="ARBA" id="ARBA00022694"/>
    </source>
</evidence>
<dbReference type="Proteomes" id="UP000885797">
    <property type="component" value="Unassembled WGS sequence"/>
</dbReference>
<comment type="caution">
    <text evidence="9">The sequence shown here is derived from an EMBL/GenBank/DDBJ whole genome shotgun (WGS) entry which is preliminary data.</text>
</comment>
<protein>
    <recommendedName>
        <fullName evidence="1">N(6)-L-threonylcarbamoyladenine synthase</fullName>
        <ecNumber evidence="1">2.3.1.234</ecNumber>
    </recommendedName>
</protein>
<dbReference type="SUPFAM" id="SSF53067">
    <property type="entry name" value="Actin-like ATPase domain"/>
    <property type="match status" value="2"/>
</dbReference>
<dbReference type="GO" id="GO:0002949">
    <property type="term" value="P:tRNA threonylcarbamoyladenosine modification"/>
    <property type="evidence" value="ECO:0007669"/>
    <property type="project" value="InterPro"/>
</dbReference>
<dbReference type="PANTHER" id="PTHR11735">
    <property type="entry name" value="TRNA N6-ADENOSINE THREONYLCARBAMOYLTRANSFERASE"/>
    <property type="match status" value="1"/>
</dbReference>
<dbReference type="InterPro" id="IPR043129">
    <property type="entry name" value="ATPase_NBD"/>
</dbReference>
<evidence type="ECO:0000313" key="9">
    <source>
        <dbReference type="EMBL" id="HFC46440.1"/>
    </source>
</evidence>
<name>A0A7V2SY08_9BACT</name>